<proteinExistence type="predicted"/>
<dbReference type="EMBL" id="SDEE01000128">
    <property type="protein sequence ID" value="RXW20922.1"/>
    <property type="molecule type" value="Genomic_DNA"/>
</dbReference>
<accession>A0A4Q2DP41</accession>
<organism evidence="2 3">
    <name type="scientific">Candolleomyces aberdarensis</name>
    <dbReference type="NCBI Taxonomy" id="2316362"/>
    <lineage>
        <taxon>Eukaryota</taxon>
        <taxon>Fungi</taxon>
        <taxon>Dikarya</taxon>
        <taxon>Basidiomycota</taxon>
        <taxon>Agaricomycotina</taxon>
        <taxon>Agaricomycetes</taxon>
        <taxon>Agaricomycetidae</taxon>
        <taxon>Agaricales</taxon>
        <taxon>Agaricineae</taxon>
        <taxon>Psathyrellaceae</taxon>
        <taxon>Candolleomyces</taxon>
    </lineage>
</organism>
<dbReference type="SUPFAM" id="SSF52540">
    <property type="entry name" value="P-loop containing nucleoside triphosphate hydrolases"/>
    <property type="match status" value="1"/>
</dbReference>
<dbReference type="Proteomes" id="UP000290288">
    <property type="component" value="Unassembled WGS sequence"/>
</dbReference>
<name>A0A4Q2DP41_9AGAR</name>
<dbReference type="GO" id="GO:0016301">
    <property type="term" value="F:kinase activity"/>
    <property type="evidence" value="ECO:0007669"/>
    <property type="project" value="InterPro"/>
</dbReference>
<evidence type="ECO:0000259" key="1">
    <source>
        <dbReference type="Pfam" id="PF00485"/>
    </source>
</evidence>
<dbReference type="Gene3D" id="3.40.50.300">
    <property type="entry name" value="P-loop containing nucleotide triphosphate hydrolases"/>
    <property type="match status" value="1"/>
</dbReference>
<gene>
    <name evidence="2" type="ORF">EST38_g4946</name>
</gene>
<dbReference type="InterPro" id="IPR027417">
    <property type="entry name" value="P-loop_NTPase"/>
</dbReference>
<sequence>MDAELRELASYLVDKLEHLPDNQRYLVGIAGSPASGKSTAAQLLVGHVNKALETRAAGHEPHGTHPHAILVGLDGWHLTRAQLDAMPDPELAHDRRGAHWTFDGPNYVDFVRSLRTELGSDIEFVGQVLSAPSFDHALKDPTPNAIVIHPYHKIVVIEGLYTFLSIEPWIAASKLLDERWWVEVDEEEAKQRLIKRHVRSGVVKHEEEALWRAEQNDLPNGRFVRNNMLEPTRIIQSKHDDALVHI</sequence>
<evidence type="ECO:0000313" key="3">
    <source>
        <dbReference type="Proteomes" id="UP000290288"/>
    </source>
</evidence>
<keyword evidence="3" id="KW-1185">Reference proteome</keyword>
<evidence type="ECO:0000313" key="2">
    <source>
        <dbReference type="EMBL" id="RXW20922.1"/>
    </source>
</evidence>
<protein>
    <recommendedName>
        <fullName evidence="1">Phosphoribulokinase/uridine kinase domain-containing protein</fullName>
    </recommendedName>
</protein>
<feature type="domain" description="Phosphoribulokinase/uridine kinase" evidence="1">
    <location>
        <begin position="27"/>
        <end position="182"/>
    </location>
</feature>
<dbReference type="InterPro" id="IPR006083">
    <property type="entry name" value="PRK/URK"/>
</dbReference>
<dbReference type="Pfam" id="PF00485">
    <property type="entry name" value="PRK"/>
    <property type="match status" value="1"/>
</dbReference>
<dbReference type="AlphaFoldDB" id="A0A4Q2DP41"/>
<dbReference type="PANTHER" id="PTHR10285">
    <property type="entry name" value="URIDINE KINASE"/>
    <property type="match status" value="1"/>
</dbReference>
<dbReference type="STRING" id="2316362.A0A4Q2DP41"/>
<reference evidence="2 3" key="1">
    <citation type="submission" date="2019-01" db="EMBL/GenBank/DDBJ databases">
        <title>Draft genome sequence of Psathyrella aberdarensis IHI B618.</title>
        <authorList>
            <person name="Buettner E."/>
            <person name="Kellner H."/>
        </authorList>
    </citation>
    <scope>NUCLEOTIDE SEQUENCE [LARGE SCALE GENOMIC DNA]</scope>
    <source>
        <strain evidence="2 3">IHI B618</strain>
    </source>
</reference>
<comment type="caution">
    <text evidence="2">The sequence shown here is derived from an EMBL/GenBank/DDBJ whole genome shotgun (WGS) entry which is preliminary data.</text>
</comment>
<dbReference type="GO" id="GO:0005524">
    <property type="term" value="F:ATP binding"/>
    <property type="evidence" value="ECO:0007669"/>
    <property type="project" value="InterPro"/>
</dbReference>
<dbReference type="OrthoDB" id="6362633at2759"/>